<protein>
    <submittedName>
        <fullName evidence="9">UbiA prenyltransferase</fullName>
    </submittedName>
</protein>
<evidence type="ECO:0000256" key="7">
    <source>
        <dbReference type="ARBA" id="ARBA00023136"/>
    </source>
</evidence>
<dbReference type="PANTHER" id="PTHR13929">
    <property type="entry name" value="1,4-DIHYDROXY-2-NAPHTHOATE OCTAPRENYLTRANSFERASE"/>
    <property type="match status" value="1"/>
</dbReference>
<evidence type="ECO:0000256" key="2">
    <source>
        <dbReference type="ARBA" id="ARBA00004863"/>
    </source>
</evidence>
<keyword evidence="10" id="KW-1185">Reference proteome</keyword>
<dbReference type="PANTHER" id="PTHR13929:SF0">
    <property type="entry name" value="UBIA PRENYLTRANSFERASE DOMAIN-CONTAINING PROTEIN 1"/>
    <property type="match status" value="1"/>
</dbReference>
<dbReference type="OrthoDB" id="26687at2157"/>
<keyword evidence="5 8" id="KW-0812">Transmembrane</keyword>
<dbReference type="EMBL" id="AMPO01000012">
    <property type="protein sequence ID" value="EKF84838.1"/>
    <property type="molecule type" value="Genomic_DNA"/>
</dbReference>
<evidence type="ECO:0000256" key="4">
    <source>
        <dbReference type="ARBA" id="ARBA00022679"/>
    </source>
</evidence>
<dbReference type="CDD" id="cd13962">
    <property type="entry name" value="PT_UbiA_UBIAD1"/>
    <property type="match status" value="1"/>
</dbReference>
<feature type="transmembrane region" description="Helical" evidence="8">
    <location>
        <begin position="175"/>
        <end position="197"/>
    </location>
</feature>
<evidence type="ECO:0000313" key="9">
    <source>
        <dbReference type="EMBL" id="EKF84838.1"/>
    </source>
</evidence>
<dbReference type="Proteomes" id="UP000007360">
    <property type="component" value="Unassembled WGS sequence"/>
</dbReference>
<evidence type="ECO:0000313" key="10">
    <source>
        <dbReference type="Proteomes" id="UP000007360"/>
    </source>
</evidence>
<dbReference type="GO" id="GO:0042371">
    <property type="term" value="P:vitamin K biosynthetic process"/>
    <property type="evidence" value="ECO:0007669"/>
    <property type="project" value="TreeGrafter"/>
</dbReference>
<dbReference type="AlphaFoldDB" id="K2QX82"/>
<evidence type="ECO:0000256" key="1">
    <source>
        <dbReference type="ARBA" id="ARBA00004651"/>
    </source>
</evidence>
<dbReference type="InterPro" id="IPR044878">
    <property type="entry name" value="UbiA_sf"/>
</dbReference>
<evidence type="ECO:0000256" key="8">
    <source>
        <dbReference type="SAM" id="Phobius"/>
    </source>
</evidence>
<organism evidence="9 10">
    <name type="scientific">Methanobacterium formicicum (strain DSM 3637 / PP1)</name>
    <dbReference type="NCBI Taxonomy" id="1204725"/>
    <lineage>
        <taxon>Archaea</taxon>
        <taxon>Methanobacteriati</taxon>
        <taxon>Methanobacteriota</taxon>
        <taxon>Methanomada group</taxon>
        <taxon>Methanobacteria</taxon>
        <taxon>Methanobacteriales</taxon>
        <taxon>Methanobacteriaceae</taxon>
        <taxon>Methanobacterium</taxon>
    </lineage>
</organism>
<dbReference type="PATRIC" id="fig|1204725.3.peg.2331"/>
<feature type="transmembrane region" description="Helical" evidence="8">
    <location>
        <begin position="218"/>
        <end position="241"/>
    </location>
</feature>
<sequence>MNFNNTLKIVRLGRLQFILGGFLFFCAGTLLALLLNAQFNLEKFIMGYAALFAAHLSVSYSNDYFDFEVDQFQKPTRFSGGSGVLVTNPELREFSKNFALFLMGLSIFLAIITTILFQLPVSFFILILSGNLLGWYYSAPPLKLSYNGLSELATALTGFIVPGIGYVVLMGKLDINFIIFAIPLIFYELLFIINVEIPDMEADSFGGKKTAIVTYGRHFGFIIGAIAALIATLSFFFMPLITNIPPINWGMLFIFSLVPLGFGILSARKKSIKKKSALKLANYNILSLSVFIIMVNTYFIYLI</sequence>
<comment type="subcellular location">
    <subcellularLocation>
        <location evidence="1">Cell membrane</location>
        <topology evidence="1">Multi-pass membrane protein</topology>
    </subcellularLocation>
</comment>
<feature type="transmembrane region" description="Helical" evidence="8">
    <location>
        <begin position="151"/>
        <end position="169"/>
    </location>
</feature>
<dbReference type="Pfam" id="PF01040">
    <property type="entry name" value="UbiA"/>
    <property type="match status" value="1"/>
</dbReference>
<comment type="caution">
    <text evidence="9">The sequence shown here is derived from an EMBL/GenBank/DDBJ whole genome shotgun (WGS) entry which is preliminary data.</text>
</comment>
<dbReference type="Gene3D" id="1.10.357.140">
    <property type="entry name" value="UbiA prenyltransferase"/>
    <property type="match status" value="1"/>
</dbReference>
<keyword evidence="3" id="KW-0474">Menaquinone biosynthesis</keyword>
<evidence type="ECO:0000256" key="6">
    <source>
        <dbReference type="ARBA" id="ARBA00022989"/>
    </source>
</evidence>
<name>K2QX82_METFP</name>
<keyword evidence="6 8" id="KW-1133">Transmembrane helix</keyword>
<dbReference type="GO" id="GO:0009234">
    <property type="term" value="P:menaquinone biosynthetic process"/>
    <property type="evidence" value="ECO:0007669"/>
    <property type="project" value="UniProtKB-UniPathway"/>
</dbReference>
<gene>
    <name evidence="9" type="ORF">A994_11607</name>
</gene>
<proteinExistence type="predicted"/>
<keyword evidence="4" id="KW-0808">Transferase</keyword>
<comment type="pathway">
    <text evidence="2">Quinol/quinone metabolism; menaquinone biosynthesis.</text>
</comment>
<dbReference type="InterPro" id="IPR026046">
    <property type="entry name" value="UBIAD1"/>
</dbReference>
<evidence type="ECO:0000256" key="3">
    <source>
        <dbReference type="ARBA" id="ARBA00022428"/>
    </source>
</evidence>
<dbReference type="GO" id="GO:0004659">
    <property type="term" value="F:prenyltransferase activity"/>
    <property type="evidence" value="ECO:0007669"/>
    <property type="project" value="InterPro"/>
</dbReference>
<feature type="transmembrane region" description="Helical" evidence="8">
    <location>
        <begin position="15"/>
        <end position="35"/>
    </location>
</feature>
<accession>K2QX82</accession>
<feature type="transmembrane region" description="Helical" evidence="8">
    <location>
        <begin position="98"/>
        <end position="117"/>
    </location>
</feature>
<reference evidence="9 10" key="1">
    <citation type="journal article" date="2012" name="J. Bacteriol.">
        <title>Draft genome sequence of Methanobacterium formicicum DSM 3637, an archaebacterium isolated from the methane producer amoeba Pelomyxa palustris.</title>
        <authorList>
            <person name="Gutierrez G."/>
        </authorList>
    </citation>
    <scope>NUCLEOTIDE SEQUENCE [LARGE SCALE GENOMIC DNA]</scope>
    <source>
        <strain evidence="10">DSM 3637 / PP1</strain>
    </source>
</reference>
<dbReference type="UniPathway" id="UPA00079"/>
<dbReference type="InterPro" id="IPR000537">
    <property type="entry name" value="UbiA_prenyltransferase"/>
</dbReference>
<dbReference type="GO" id="GO:0005886">
    <property type="term" value="C:plasma membrane"/>
    <property type="evidence" value="ECO:0007669"/>
    <property type="project" value="UniProtKB-SubCell"/>
</dbReference>
<evidence type="ECO:0000256" key="5">
    <source>
        <dbReference type="ARBA" id="ARBA00022692"/>
    </source>
</evidence>
<feature type="transmembrane region" description="Helical" evidence="8">
    <location>
        <begin position="247"/>
        <end position="268"/>
    </location>
</feature>
<keyword evidence="7 8" id="KW-0472">Membrane</keyword>
<dbReference type="RefSeq" id="WP_004031832.1">
    <property type="nucleotide sequence ID" value="NZ_AMPO01000012.1"/>
</dbReference>
<feature type="transmembrane region" description="Helical" evidence="8">
    <location>
        <begin position="280"/>
        <end position="301"/>
    </location>
</feature>